<evidence type="ECO:0000256" key="2">
    <source>
        <dbReference type="ARBA" id="ARBA00010207"/>
    </source>
</evidence>
<dbReference type="STRING" id="929713.NIASO_17125"/>
<dbReference type="eggNOG" id="COG0016">
    <property type="taxonomic scope" value="Bacteria"/>
</dbReference>
<dbReference type="Gene3D" id="3.30.930.10">
    <property type="entry name" value="Bira Bifunctional Protein, Domain 2"/>
    <property type="match status" value="1"/>
</dbReference>
<evidence type="ECO:0000256" key="12">
    <source>
        <dbReference type="ARBA" id="ARBA00049255"/>
    </source>
</evidence>
<evidence type="ECO:0000259" key="14">
    <source>
        <dbReference type="PROSITE" id="PS50862"/>
    </source>
</evidence>
<evidence type="ECO:0000256" key="8">
    <source>
        <dbReference type="ARBA" id="ARBA00022840"/>
    </source>
</evidence>
<proteinExistence type="inferred from homology"/>
<dbReference type="GO" id="GO:0005524">
    <property type="term" value="F:ATP binding"/>
    <property type="evidence" value="ECO:0007669"/>
    <property type="project" value="UniProtKB-UniRule"/>
</dbReference>
<keyword evidence="11 13" id="KW-0030">Aminoacyl-tRNA synthetase</keyword>
<keyword evidence="7 13" id="KW-0547">Nucleotide-binding</keyword>
<comment type="subunit">
    <text evidence="3 13">Tetramer of two alpha and two beta subunits.</text>
</comment>
<organism evidence="15 16">
    <name type="scientific">Niabella soli DSM 19437</name>
    <dbReference type="NCBI Taxonomy" id="929713"/>
    <lineage>
        <taxon>Bacteria</taxon>
        <taxon>Pseudomonadati</taxon>
        <taxon>Bacteroidota</taxon>
        <taxon>Chitinophagia</taxon>
        <taxon>Chitinophagales</taxon>
        <taxon>Chitinophagaceae</taxon>
        <taxon>Niabella</taxon>
    </lineage>
</organism>
<comment type="similarity">
    <text evidence="2 13">Belongs to the class-II aminoacyl-tRNA synthetase family. Phe-tRNA synthetase alpha subunit type 1 subfamily.</text>
</comment>
<dbReference type="EC" id="6.1.1.20" evidence="13"/>
<dbReference type="InterPro" id="IPR006195">
    <property type="entry name" value="aa-tRNA-synth_II"/>
</dbReference>
<evidence type="ECO:0000256" key="13">
    <source>
        <dbReference type="HAMAP-Rule" id="MF_00281"/>
    </source>
</evidence>
<dbReference type="GO" id="GO:0004826">
    <property type="term" value="F:phenylalanine-tRNA ligase activity"/>
    <property type="evidence" value="ECO:0007669"/>
    <property type="project" value="UniProtKB-UniRule"/>
</dbReference>
<keyword evidence="6 13" id="KW-0479">Metal-binding</keyword>
<dbReference type="FunFam" id="3.30.930.10:FF:000003">
    <property type="entry name" value="Phenylalanine--tRNA ligase alpha subunit"/>
    <property type="match status" value="1"/>
</dbReference>
<keyword evidence="4 13" id="KW-0963">Cytoplasm</keyword>
<evidence type="ECO:0000256" key="9">
    <source>
        <dbReference type="ARBA" id="ARBA00022842"/>
    </source>
</evidence>
<protein>
    <recommendedName>
        <fullName evidence="13">Phenylalanine--tRNA ligase alpha subunit</fullName>
        <ecNumber evidence="13">6.1.1.20</ecNumber>
    </recommendedName>
    <alternativeName>
        <fullName evidence="13">Phenylalanyl-tRNA synthetase alpha subunit</fullName>
        <shortName evidence="13">PheRS</shortName>
    </alternativeName>
</protein>
<dbReference type="PROSITE" id="PS50862">
    <property type="entry name" value="AA_TRNA_LIGASE_II"/>
    <property type="match status" value="1"/>
</dbReference>
<dbReference type="CDD" id="cd00496">
    <property type="entry name" value="PheRS_alpha_core"/>
    <property type="match status" value="1"/>
</dbReference>
<feature type="binding site" evidence="13">
    <location>
        <position position="259"/>
    </location>
    <ligand>
        <name>Mg(2+)</name>
        <dbReference type="ChEBI" id="CHEBI:18420"/>
        <note>shared with beta subunit</note>
    </ligand>
</feature>
<dbReference type="Pfam" id="PF02912">
    <property type="entry name" value="Phe_tRNA-synt_N"/>
    <property type="match status" value="1"/>
</dbReference>
<dbReference type="InterPro" id="IPR022911">
    <property type="entry name" value="Phe_tRNA_ligase_alpha1_bac"/>
</dbReference>
<dbReference type="InterPro" id="IPR004188">
    <property type="entry name" value="Phe-tRNA_ligase_II_N"/>
</dbReference>
<keyword evidence="10 13" id="KW-0648">Protein biosynthesis</keyword>
<keyword evidence="9 13" id="KW-0460">Magnesium</keyword>
<evidence type="ECO:0000256" key="11">
    <source>
        <dbReference type="ARBA" id="ARBA00023146"/>
    </source>
</evidence>
<dbReference type="GO" id="GO:0000287">
    <property type="term" value="F:magnesium ion binding"/>
    <property type="evidence" value="ECO:0007669"/>
    <property type="project" value="UniProtKB-UniRule"/>
</dbReference>
<evidence type="ECO:0000256" key="3">
    <source>
        <dbReference type="ARBA" id="ARBA00011209"/>
    </source>
</evidence>
<dbReference type="GO" id="GO:0006432">
    <property type="term" value="P:phenylalanyl-tRNA aminoacylation"/>
    <property type="evidence" value="ECO:0007669"/>
    <property type="project" value="UniProtKB-UniRule"/>
</dbReference>
<dbReference type="NCBIfam" id="TIGR00468">
    <property type="entry name" value="pheS"/>
    <property type="match status" value="1"/>
</dbReference>
<dbReference type="PANTHER" id="PTHR11538">
    <property type="entry name" value="PHENYLALANYL-TRNA SYNTHETASE"/>
    <property type="match status" value="1"/>
</dbReference>
<dbReference type="SUPFAM" id="SSF55681">
    <property type="entry name" value="Class II aaRS and biotin synthetases"/>
    <property type="match status" value="1"/>
</dbReference>
<keyword evidence="5 13" id="KW-0436">Ligase</keyword>
<dbReference type="InterPro" id="IPR004529">
    <property type="entry name" value="Phe-tRNA-synth_IIc_asu"/>
</dbReference>
<evidence type="ECO:0000256" key="5">
    <source>
        <dbReference type="ARBA" id="ARBA00022598"/>
    </source>
</evidence>
<accession>W0F083</accession>
<keyword evidence="16" id="KW-1185">Reference proteome</keyword>
<dbReference type="KEGG" id="nso:NIASO_17125"/>
<evidence type="ECO:0000313" key="15">
    <source>
        <dbReference type="EMBL" id="AHF16422.1"/>
    </source>
</evidence>
<dbReference type="EMBL" id="CP007035">
    <property type="protein sequence ID" value="AHF16422.1"/>
    <property type="molecule type" value="Genomic_DNA"/>
</dbReference>
<name>W0F083_9BACT</name>
<dbReference type="Proteomes" id="UP000003586">
    <property type="component" value="Chromosome"/>
</dbReference>
<evidence type="ECO:0000256" key="1">
    <source>
        <dbReference type="ARBA" id="ARBA00004496"/>
    </source>
</evidence>
<reference evidence="15 16" key="1">
    <citation type="submission" date="2013-12" db="EMBL/GenBank/DDBJ databases">
        <authorList>
            <consortium name="DOE Joint Genome Institute"/>
            <person name="Eisen J."/>
            <person name="Huntemann M."/>
            <person name="Han J."/>
            <person name="Chen A."/>
            <person name="Kyrpides N."/>
            <person name="Mavromatis K."/>
            <person name="Markowitz V."/>
            <person name="Palaniappan K."/>
            <person name="Ivanova N."/>
            <person name="Schaumberg A."/>
            <person name="Pati A."/>
            <person name="Liolios K."/>
            <person name="Nordberg H.P."/>
            <person name="Cantor M.N."/>
            <person name="Hua S.X."/>
            <person name="Woyke T."/>
        </authorList>
    </citation>
    <scope>NUCLEOTIDE SEQUENCE [LARGE SCALE GENOMIC DNA]</scope>
    <source>
        <strain evidence="16">DSM 19437</strain>
    </source>
</reference>
<evidence type="ECO:0000256" key="10">
    <source>
        <dbReference type="ARBA" id="ARBA00022917"/>
    </source>
</evidence>
<sequence length="348" mass="39084">MQDLVQKLQIYKSEIGEYTATDEPSVEAFRIKWLGSKGLVKTVMGAMKDVPVEQKKEAGQLLNDFKLFVEAKFSDLKEAATASSGGAEKARPDLSLPGDTIALGSRHPITLMRNKIISIFQRLGFAVAEGPEIEDDWHNFTALNMPAHHPARDMQDTFYVDAGSNSAVDWLLRTHTSNTQIRVMEKGVLPIRVICPGRVYRNETISARSHCFFHQVEGLYIDENVSFADLKQTLYFFVKEMYGGDVRVRFRPSYFPFTEPSAEMDVSCFICGGKGCNICKKTGWVEILGCGMIHPNVLQNCGIDPEKYTGFAFGMGVERPAMLKYGINDIRLFSENDVRFLRQFTSAT</sequence>
<keyword evidence="8 13" id="KW-0067">ATP-binding</keyword>
<dbReference type="RefSeq" id="WP_008587517.1">
    <property type="nucleotide sequence ID" value="NZ_CP007035.1"/>
</dbReference>
<evidence type="ECO:0000256" key="7">
    <source>
        <dbReference type="ARBA" id="ARBA00022741"/>
    </source>
</evidence>
<dbReference type="OrthoDB" id="9800719at2"/>
<comment type="cofactor">
    <cofactor evidence="13">
        <name>Mg(2+)</name>
        <dbReference type="ChEBI" id="CHEBI:18420"/>
    </cofactor>
    <text evidence="13">Binds 2 magnesium ions per tetramer.</text>
</comment>
<evidence type="ECO:0000256" key="4">
    <source>
        <dbReference type="ARBA" id="ARBA00022490"/>
    </source>
</evidence>
<dbReference type="PANTHER" id="PTHR11538:SF41">
    <property type="entry name" value="PHENYLALANINE--TRNA LIGASE, MITOCHONDRIAL"/>
    <property type="match status" value="1"/>
</dbReference>
<dbReference type="HAMAP" id="MF_00281">
    <property type="entry name" value="Phe_tRNA_synth_alpha1"/>
    <property type="match status" value="1"/>
</dbReference>
<comment type="catalytic activity">
    <reaction evidence="12 13">
        <text>tRNA(Phe) + L-phenylalanine + ATP = L-phenylalanyl-tRNA(Phe) + AMP + diphosphate + H(+)</text>
        <dbReference type="Rhea" id="RHEA:19413"/>
        <dbReference type="Rhea" id="RHEA-COMP:9668"/>
        <dbReference type="Rhea" id="RHEA-COMP:9699"/>
        <dbReference type="ChEBI" id="CHEBI:15378"/>
        <dbReference type="ChEBI" id="CHEBI:30616"/>
        <dbReference type="ChEBI" id="CHEBI:33019"/>
        <dbReference type="ChEBI" id="CHEBI:58095"/>
        <dbReference type="ChEBI" id="CHEBI:78442"/>
        <dbReference type="ChEBI" id="CHEBI:78531"/>
        <dbReference type="ChEBI" id="CHEBI:456215"/>
        <dbReference type="EC" id="6.1.1.20"/>
    </reaction>
</comment>
<gene>
    <name evidence="13" type="primary">pheS</name>
    <name evidence="15" type="ORF">NIASO_17125</name>
</gene>
<evidence type="ECO:0000313" key="16">
    <source>
        <dbReference type="Proteomes" id="UP000003586"/>
    </source>
</evidence>
<dbReference type="InterPro" id="IPR010978">
    <property type="entry name" value="tRNA-bd_arm"/>
</dbReference>
<comment type="subcellular location">
    <subcellularLocation>
        <location evidence="1 13">Cytoplasm</location>
    </subcellularLocation>
</comment>
<dbReference type="GO" id="GO:0005737">
    <property type="term" value="C:cytoplasm"/>
    <property type="evidence" value="ECO:0007669"/>
    <property type="project" value="UniProtKB-SubCell"/>
</dbReference>
<dbReference type="HOGENOM" id="CLU_025086_0_1_10"/>
<dbReference type="Pfam" id="PF01409">
    <property type="entry name" value="tRNA-synt_2d"/>
    <property type="match status" value="1"/>
</dbReference>
<dbReference type="InterPro" id="IPR045864">
    <property type="entry name" value="aa-tRNA-synth_II/BPL/LPL"/>
</dbReference>
<evidence type="ECO:0000256" key="6">
    <source>
        <dbReference type="ARBA" id="ARBA00022723"/>
    </source>
</evidence>
<feature type="domain" description="Aminoacyl-transfer RNA synthetases class-II family profile" evidence="14">
    <location>
        <begin position="119"/>
        <end position="343"/>
    </location>
</feature>
<dbReference type="SUPFAM" id="SSF46589">
    <property type="entry name" value="tRNA-binding arm"/>
    <property type="match status" value="1"/>
</dbReference>
<dbReference type="InterPro" id="IPR002319">
    <property type="entry name" value="Phenylalanyl-tRNA_Synthase"/>
</dbReference>
<dbReference type="AlphaFoldDB" id="W0F083"/>
<dbReference type="GO" id="GO:0000049">
    <property type="term" value="F:tRNA binding"/>
    <property type="evidence" value="ECO:0007669"/>
    <property type="project" value="InterPro"/>
</dbReference>